<dbReference type="AlphaFoldDB" id="L7FPX8"/>
<gene>
    <name evidence="1" type="ORF">EIN_118240</name>
</gene>
<sequence length="202" mass="23928">MNKRGRKKKAITIEDTRTRKRANRVNANRNDYGNEGFLMMIFYYLGCEITLKRTLKEGKFQKLKIESLTFNNVTLLDRNTVEEDIKMSKLLTDDQQKKRRVIAITIDNMLLDLLRQYFGFTFQEVVKKKPENAWMPERRILEHISLDREWNKLDIIEEGVVFYDNLKLYGRKMELIHLSQSKVFNYLSTTSIDVSESSNTVS</sequence>
<protein>
    <submittedName>
        <fullName evidence="1">Uncharacterized protein</fullName>
    </submittedName>
</protein>
<dbReference type="GeneID" id="14891249"/>
<evidence type="ECO:0000313" key="1">
    <source>
        <dbReference type="EMBL" id="ELP92250.1"/>
    </source>
</evidence>
<proteinExistence type="predicted"/>
<dbReference type="Proteomes" id="UP000014680">
    <property type="component" value="Unassembled WGS sequence"/>
</dbReference>
<dbReference type="OrthoDB" id="29766at2759"/>
<dbReference type="EMBL" id="KB206391">
    <property type="protein sequence ID" value="ELP92250.1"/>
    <property type="molecule type" value="Genomic_DNA"/>
</dbReference>
<dbReference type="RefSeq" id="XP_004259021.1">
    <property type="nucleotide sequence ID" value="XM_004258973.1"/>
</dbReference>
<dbReference type="OMA" id="WMPERRI"/>
<organism evidence="1 2">
    <name type="scientific">Entamoeba invadens IP1</name>
    <dbReference type="NCBI Taxonomy" id="370355"/>
    <lineage>
        <taxon>Eukaryota</taxon>
        <taxon>Amoebozoa</taxon>
        <taxon>Evosea</taxon>
        <taxon>Archamoebae</taxon>
        <taxon>Mastigamoebida</taxon>
        <taxon>Entamoebidae</taxon>
        <taxon>Entamoeba</taxon>
    </lineage>
</organism>
<keyword evidence="2" id="KW-1185">Reference proteome</keyword>
<dbReference type="KEGG" id="eiv:EIN_118240"/>
<evidence type="ECO:0000313" key="2">
    <source>
        <dbReference type="Proteomes" id="UP000014680"/>
    </source>
</evidence>
<name>L7FPX8_ENTIV</name>
<dbReference type="VEuPathDB" id="AmoebaDB:EIN_118240"/>
<accession>L7FPX8</accession>
<reference evidence="1 2" key="1">
    <citation type="submission" date="2012-10" db="EMBL/GenBank/DDBJ databases">
        <authorList>
            <person name="Zafar N."/>
            <person name="Inman J."/>
            <person name="Hall N."/>
            <person name="Lorenzi H."/>
            <person name="Caler E."/>
        </authorList>
    </citation>
    <scope>NUCLEOTIDE SEQUENCE [LARGE SCALE GENOMIC DNA]</scope>
    <source>
        <strain evidence="1 2">IP1</strain>
    </source>
</reference>